<evidence type="ECO:0000313" key="2">
    <source>
        <dbReference type="Proteomes" id="UP000195719"/>
    </source>
</evidence>
<dbReference type="Proteomes" id="UP000195719">
    <property type="component" value="Unassembled WGS sequence"/>
</dbReference>
<proteinExistence type="predicted"/>
<sequence length="79" mass="8951">MIKLILISLLFFTKLSYGDTLIFTGKIITPSCDIKLTYLQNTSIVKKSNCNQIISTTVQHIDKKNTPTSNKKIITVQYI</sequence>
<evidence type="ECO:0000313" key="1">
    <source>
        <dbReference type="EMBL" id="SMY34935.1"/>
    </source>
</evidence>
<dbReference type="EMBL" id="FYAJ01000002">
    <property type="protein sequence ID" value="SMY34935.1"/>
    <property type="molecule type" value="Genomic_DNA"/>
</dbReference>
<accession>A0A1Y6MEE9</accession>
<gene>
    <name evidence="1" type="ORF">PAND9192_01603</name>
</gene>
<protein>
    <submittedName>
        <fullName evidence="1">Uncharacterized protein</fullName>
    </submittedName>
</protein>
<dbReference type="AlphaFoldDB" id="A0A1Y6MEE9"/>
<keyword evidence="2" id="KW-1185">Reference proteome</keyword>
<reference evidence="2" key="1">
    <citation type="submission" date="2017-06" db="EMBL/GenBank/DDBJ databases">
        <authorList>
            <person name="Rodrigo-Torres L."/>
            <person name="Arahal R.D."/>
            <person name="Lucena T."/>
        </authorList>
    </citation>
    <scope>NUCLEOTIDE SEQUENCE [LARGE SCALE GENOMIC DNA]</scope>
    <source>
        <strain evidence="2">CECT 9192</strain>
    </source>
</reference>
<name>A0A1Y6MEE9_9GAMM</name>
<organism evidence="1 2">
    <name type="scientific">Photobacterium andalusiense</name>
    <dbReference type="NCBI Taxonomy" id="2204296"/>
    <lineage>
        <taxon>Bacteria</taxon>
        <taxon>Pseudomonadati</taxon>
        <taxon>Pseudomonadota</taxon>
        <taxon>Gammaproteobacteria</taxon>
        <taxon>Vibrionales</taxon>
        <taxon>Vibrionaceae</taxon>
        <taxon>Photobacterium</taxon>
    </lineage>
</organism>